<accession>A0A317SLK3</accession>
<organism evidence="2 3">
    <name type="scientific">Tuber magnatum</name>
    <name type="common">white Piedmont truffle</name>
    <dbReference type="NCBI Taxonomy" id="42249"/>
    <lineage>
        <taxon>Eukaryota</taxon>
        <taxon>Fungi</taxon>
        <taxon>Dikarya</taxon>
        <taxon>Ascomycota</taxon>
        <taxon>Pezizomycotina</taxon>
        <taxon>Pezizomycetes</taxon>
        <taxon>Pezizales</taxon>
        <taxon>Tuberaceae</taxon>
        <taxon>Tuber</taxon>
    </lineage>
</organism>
<feature type="compositionally biased region" description="Basic and acidic residues" evidence="1">
    <location>
        <begin position="1"/>
        <end position="12"/>
    </location>
</feature>
<feature type="region of interest" description="Disordered" evidence="1">
    <location>
        <begin position="1"/>
        <end position="33"/>
    </location>
</feature>
<feature type="region of interest" description="Disordered" evidence="1">
    <location>
        <begin position="99"/>
        <end position="181"/>
    </location>
</feature>
<sequence length="776" mass="83165">MGDNAGFDKKATTGDAGTMAGQNERYGTSGPSKVVQYAPTVQDKASKALAGHEKVRFGDIDSMKVTLTPDHAVSGNASFNDHPTDFADQHTLFAIQSPEVSLPPRPTQPPPGLPFPPGLPIPASYYQQEGITPEPGPGNISFSQPRERGAPGAQTIDNPQPAPGQHHQHYPNMGSFPIGQRSGANDSYLNLSATDAELKIINEAFLKYGQVNKEEIPSLTDFYGRRGAVCEQDSSSKGGKPAKDPSNLKAIGRDNFKERFEEVFGTKGKVSIDVLQEYQKKRLVAERIRNETLAAEAGKRVPDRVKGNTELFPYPTHRKSDTEVTMELLVGAFNQLCSYIDDDKSIINDVDSREKAKPGARQAVPWKKPCAGKILDWISDDNTSFFDQSFGKDFVPEGKQTTSEGGPSTKAVIDDVKLKLVTGQGGASDSRGSRNQLVGEDLTAKDKQSVDQGQASNTPGNVIFGPPKPPGYPNHMTREHLRPLKTFAPFEDEPPKVRYGLLPPNPRSVNTAEKSYITHRGGAVGPVADSAPRYARGSKGYLEPAKDVPPLPPADPSPFSQPKVAPSPFAALEQALGTTRFTQGVHQPSLLESPKPPLGAKPTGGLVTDTISGFLRVNYGGRQTQLDPDGSGLSRSEVIKRKQRPGERIGINFYGPNGMEFDVDKTDLNPAEPNTLGGKFKLKSQLLKEQEAPRTQLSQLSQHPQVGGAQPATLAKGATIQGGGSRSGSGTHSISDMLPTGNPRPGPSTPGNWAAQGSPEAKRGTKGWNSGMGGRE</sequence>
<feature type="region of interest" description="Disordered" evidence="1">
    <location>
        <begin position="665"/>
        <end position="776"/>
    </location>
</feature>
<protein>
    <submittedName>
        <fullName evidence="2">Uncharacterized protein</fullName>
    </submittedName>
</protein>
<keyword evidence="3" id="KW-1185">Reference proteome</keyword>
<gene>
    <name evidence="2" type="ORF">C7212DRAFT_284373</name>
</gene>
<name>A0A317SLK3_9PEZI</name>
<feature type="compositionally biased region" description="Pro residues" evidence="1">
    <location>
        <begin position="547"/>
        <end position="556"/>
    </location>
</feature>
<proteinExistence type="predicted"/>
<feature type="compositionally biased region" description="Pro residues" evidence="1">
    <location>
        <begin position="101"/>
        <end position="120"/>
    </location>
</feature>
<comment type="caution">
    <text evidence="2">The sequence shown here is derived from an EMBL/GenBank/DDBJ whole genome shotgun (WGS) entry which is preliminary data.</text>
</comment>
<dbReference type="OrthoDB" id="5382664at2759"/>
<feature type="region of interest" description="Disordered" evidence="1">
    <location>
        <begin position="230"/>
        <end position="249"/>
    </location>
</feature>
<reference evidence="2 3" key="1">
    <citation type="submission" date="2018-03" db="EMBL/GenBank/DDBJ databases">
        <title>Genomes of Pezizomycetes fungi and the evolution of truffles.</title>
        <authorList>
            <person name="Murat C."/>
            <person name="Payen T."/>
            <person name="Noel B."/>
            <person name="Kuo A."/>
            <person name="Martin F.M."/>
        </authorList>
    </citation>
    <scope>NUCLEOTIDE SEQUENCE [LARGE SCALE GENOMIC DNA]</scope>
    <source>
        <strain evidence="2">091103-1</strain>
    </source>
</reference>
<feature type="region of interest" description="Disordered" evidence="1">
    <location>
        <begin position="443"/>
        <end position="468"/>
    </location>
</feature>
<feature type="compositionally biased region" description="Polar residues" evidence="1">
    <location>
        <begin position="450"/>
        <end position="460"/>
    </location>
</feature>
<evidence type="ECO:0000313" key="3">
    <source>
        <dbReference type="Proteomes" id="UP000246991"/>
    </source>
</evidence>
<dbReference type="EMBL" id="PYWC01000068">
    <property type="protein sequence ID" value="PWW74071.1"/>
    <property type="molecule type" value="Genomic_DNA"/>
</dbReference>
<evidence type="ECO:0000256" key="1">
    <source>
        <dbReference type="SAM" id="MobiDB-lite"/>
    </source>
</evidence>
<dbReference type="AlphaFoldDB" id="A0A317SLK3"/>
<feature type="region of interest" description="Disordered" evidence="1">
    <location>
        <begin position="520"/>
        <end position="565"/>
    </location>
</feature>
<evidence type="ECO:0000313" key="2">
    <source>
        <dbReference type="EMBL" id="PWW74071.1"/>
    </source>
</evidence>
<feature type="compositionally biased region" description="Polar residues" evidence="1">
    <location>
        <begin position="693"/>
        <end position="704"/>
    </location>
</feature>
<dbReference type="Proteomes" id="UP000246991">
    <property type="component" value="Unassembled WGS sequence"/>
</dbReference>